<dbReference type="RefSeq" id="WP_141633204.1">
    <property type="nucleotide sequence ID" value="NZ_VIGB01000003.1"/>
</dbReference>
<keyword evidence="2" id="KW-1133">Transmembrane helix</keyword>
<keyword evidence="2" id="KW-0812">Transmembrane</keyword>
<keyword evidence="4" id="KW-1185">Reference proteome</keyword>
<protein>
    <submittedName>
        <fullName evidence="3">Uncharacterized protein</fullName>
    </submittedName>
</protein>
<sequence>MTFSNTNKSSQTSPSGQNGLSHPDTVRAFRTVRQLVIAYLGLSLVTLVVIFAMHNNHSMVNQAVTSRGIGVAFSAALTFFFTNRAAAGSRGAYRRLRFLSPILVVVVAVIVTLPGTYPLWMKIEQVACGLLLLGVAVVTNGRHLRELFAQL</sequence>
<name>A0A540W0G4_9ACTN</name>
<evidence type="ECO:0000256" key="2">
    <source>
        <dbReference type="SAM" id="Phobius"/>
    </source>
</evidence>
<accession>A0A540W0G4</accession>
<proteinExistence type="predicted"/>
<dbReference type="EMBL" id="VIGB01000003">
    <property type="protein sequence ID" value="TQF02512.1"/>
    <property type="molecule type" value="Genomic_DNA"/>
</dbReference>
<feature type="transmembrane region" description="Helical" evidence="2">
    <location>
        <begin position="66"/>
        <end position="86"/>
    </location>
</feature>
<feature type="transmembrane region" description="Helical" evidence="2">
    <location>
        <begin position="35"/>
        <end position="54"/>
    </location>
</feature>
<gene>
    <name evidence="3" type="ORF">E6W39_09795</name>
</gene>
<feature type="compositionally biased region" description="Polar residues" evidence="1">
    <location>
        <begin position="1"/>
        <end position="20"/>
    </location>
</feature>
<feature type="region of interest" description="Disordered" evidence="1">
    <location>
        <begin position="1"/>
        <end position="22"/>
    </location>
</feature>
<keyword evidence="2" id="KW-0472">Membrane</keyword>
<feature type="transmembrane region" description="Helical" evidence="2">
    <location>
        <begin position="98"/>
        <end position="117"/>
    </location>
</feature>
<evidence type="ECO:0000313" key="4">
    <source>
        <dbReference type="Proteomes" id="UP000319103"/>
    </source>
</evidence>
<dbReference type="AlphaFoldDB" id="A0A540W0G4"/>
<evidence type="ECO:0000313" key="3">
    <source>
        <dbReference type="EMBL" id="TQF02512.1"/>
    </source>
</evidence>
<comment type="caution">
    <text evidence="3">The sequence shown here is derived from an EMBL/GenBank/DDBJ whole genome shotgun (WGS) entry which is preliminary data.</text>
</comment>
<dbReference type="Proteomes" id="UP000319103">
    <property type="component" value="Unassembled WGS sequence"/>
</dbReference>
<dbReference type="OrthoDB" id="4230291at2"/>
<evidence type="ECO:0000256" key="1">
    <source>
        <dbReference type="SAM" id="MobiDB-lite"/>
    </source>
</evidence>
<organism evidence="3 4">
    <name type="scientific">Kitasatospora acidiphila</name>
    <dbReference type="NCBI Taxonomy" id="2567942"/>
    <lineage>
        <taxon>Bacteria</taxon>
        <taxon>Bacillati</taxon>
        <taxon>Actinomycetota</taxon>
        <taxon>Actinomycetes</taxon>
        <taxon>Kitasatosporales</taxon>
        <taxon>Streptomycetaceae</taxon>
        <taxon>Kitasatospora</taxon>
    </lineage>
</organism>
<reference evidence="3 4" key="1">
    <citation type="submission" date="2019-06" db="EMBL/GenBank/DDBJ databases">
        <title>Description of Kitasatospora acidophila sp. nov. isolated from pine grove soil, and reclassification of Streptomyces novaecaesareae to Kitasatospora novaeceasareae comb. nov.</title>
        <authorList>
            <person name="Kim M.J."/>
        </authorList>
    </citation>
    <scope>NUCLEOTIDE SEQUENCE [LARGE SCALE GENOMIC DNA]</scope>
    <source>
        <strain evidence="3 4">MMS16-CNU292</strain>
    </source>
</reference>